<sequence>MEINWFIVAVFLVGAIVLLLYLIKKNQKDKKDVTQFFNTDTTVRKESELDEDDGY</sequence>
<accession>A0ABW6HPW7</accession>
<keyword evidence="1" id="KW-1133">Transmembrane helix</keyword>
<dbReference type="Proteomes" id="UP001600039">
    <property type="component" value="Unassembled WGS sequence"/>
</dbReference>
<gene>
    <name evidence="2" type="ORF">ACFX5D_13880</name>
</gene>
<evidence type="ECO:0000256" key="1">
    <source>
        <dbReference type="SAM" id="Phobius"/>
    </source>
</evidence>
<comment type="caution">
    <text evidence="2">The sequence shown here is derived from an EMBL/GenBank/DDBJ whole genome shotgun (WGS) entry which is preliminary data.</text>
</comment>
<evidence type="ECO:0008006" key="4">
    <source>
        <dbReference type="Google" id="ProtNLM"/>
    </source>
</evidence>
<reference evidence="2 3" key="1">
    <citation type="submission" date="2024-06" db="EMBL/GenBank/DDBJ databases">
        <title>Flavobacterium spp. isolated from glacier.</title>
        <authorList>
            <person name="Han D."/>
        </authorList>
    </citation>
    <scope>NUCLEOTIDE SEQUENCE [LARGE SCALE GENOMIC DNA]</scope>
    <source>
        <strain evidence="2 3">LB3P45</strain>
    </source>
</reference>
<evidence type="ECO:0000313" key="3">
    <source>
        <dbReference type="Proteomes" id="UP001600039"/>
    </source>
</evidence>
<protein>
    <recommendedName>
        <fullName evidence="4">LPXTG-motif cell wall anchor domain-containing protein</fullName>
    </recommendedName>
</protein>
<name>A0ABW6HPW7_9FLAO</name>
<feature type="transmembrane region" description="Helical" evidence="1">
    <location>
        <begin position="6"/>
        <end position="23"/>
    </location>
</feature>
<keyword evidence="1" id="KW-0812">Transmembrane</keyword>
<organism evidence="2 3">
    <name type="scientific">Flavobacterium fructosi</name>
    <dbReference type="NCBI Taxonomy" id="3230416"/>
    <lineage>
        <taxon>Bacteria</taxon>
        <taxon>Pseudomonadati</taxon>
        <taxon>Bacteroidota</taxon>
        <taxon>Flavobacteriia</taxon>
        <taxon>Flavobacteriales</taxon>
        <taxon>Flavobacteriaceae</taxon>
        <taxon>Flavobacterium</taxon>
    </lineage>
</organism>
<keyword evidence="3" id="KW-1185">Reference proteome</keyword>
<dbReference type="RefSeq" id="WP_379858802.1">
    <property type="nucleotide sequence ID" value="NZ_JBHZQA010000010.1"/>
</dbReference>
<evidence type="ECO:0000313" key="2">
    <source>
        <dbReference type="EMBL" id="MFE3849057.1"/>
    </source>
</evidence>
<proteinExistence type="predicted"/>
<dbReference type="EMBL" id="JBHZQA010000010">
    <property type="protein sequence ID" value="MFE3849057.1"/>
    <property type="molecule type" value="Genomic_DNA"/>
</dbReference>
<keyword evidence="1" id="KW-0472">Membrane</keyword>